<evidence type="ECO:0000313" key="2">
    <source>
        <dbReference type="EMBL" id="RPA90883.1"/>
    </source>
</evidence>
<dbReference type="AlphaFoldDB" id="A0A3N4IXH6"/>
<feature type="chain" id="PRO_5018119354" description="Secreted peptide" evidence="1">
    <location>
        <begin position="17"/>
        <end position="86"/>
    </location>
</feature>
<protein>
    <recommendedName>
        <fullName evidence="4">Secreted peptide</fullName>
    </recommendedName>
</protein>
<organism evidence="2 3">
    <name type="scientific">Choiromyces venosus 120613-1</name>
    <dbReference type="NCBI Taxonomy" id="1336337"/>
    <lineage>
        <taxon>Eukaryota</taxon>
        <taxon>Fungi</taxon>
        <taxon>Dikarya</taxon>
        <taxon>Ascomycota</taxon>
        <taxon>Pezizomycotina</taxon>
        <taxon>Pezizomycetes</taxon>
        <taxon>Pezizales</taxon>
        <taxon>Tuberaceae</taxon>
        <taxon>Choiromyces</taxon>
    </lineage>
</organism>
<feature type="signal peptide" evidence="1">
    <location>
        <begin position="1"/>
        <end position="16"/>
    </location>
</feature>
<dbReference type="EMBL" id="ML120511">
    <property type="protein sequence ID" value="RPA90883.1"/>
    <property type="molecule type" value="Genomic_DNA"/>
</dbReference>
<proteinExistence type="predicted"/>
<evidence type="ECO:0008006" key="4">
    <source>
        <dbReference type="Google" id="ProtNLM"/>
    </source>
</evidence>
<keyword evidence="3" id="KW-1185">Reference proteome</keyword>
<sequence length="86" mass="8594">MLVALVALLPLLVNLSSPPPLPIAPPLTIPIPIAISTSLGAARIMNLIEHFSCSPATTTDAANSAADGGGVGGSCSWCTTTLTPRS</sequence>
<reference evidence="2 3" key="1">
    <citation type="journal article" date="2018" name="Nat. Ecol. Evol.">
        <title>Pezizomycetes genomes reveal the molecular basis of ectomycorrhizal truffle lifestyle.</title>
        <authorList>
            <person name="Murat C."/>
            <person name="Payen T."/>
            <person name="Noel B."/>
            <person name="Kuo A."/>
            <person name="Morin E."/>
            <person name="Chen J."/>
            <person name="Kohler A."/>
            <person name="Krizsan K."/>
            <person name="Balestrini R."/>
            <person name="Da Silva C."/>
            <person name="Montanini B."/>
            <person name="Hainaut M."/>
            <person name="Levati E."/>
            <person name="Barry K.W."/>
            <person name="Belfiori B."/>
            <person name="Cichocki N."/>
            <person name="Clum A."/>
            <person name="Dockter R.B."/>
            <person name="Fauchery L."/>
            <person name="Guy J."/>
            <person name="Iotti M."/>
            <person name="Le Tacon F."/>
            <person name="Lindquist E.A."/>
            <person name="Lipzen A."/>
            <person name="Malagnac F."/>
            <person name="Mello A."/>
            <person name="Molinier V."/>
            <person name="Miyauchi S."/>
            <person name="Poulain J."/>
            <person name="Riccioni C."/>
            <person name="Rubini A."/>
            <person name="Sitrit Y."/>
            <person name="Splivallo R."/>
            <person name="Traeger S."/>
            <person name="Wang M."/>
            <person name="Zifcakova L."/>
            <person name="Wipf D."/>
            <person name="Zambonelli A."/>
            <person name="Paolocci F."/>
            <person name="Nowrousian M."/>
            <person name="Ottonello S."/>
            <person name="Baldrian P."/>
            <person name="Spatafora J.W."/>
            <person name="Henrissat B."/>
            <person name="Nagy L.G."/>
            <person name="Aury J.M."/>
            <person name="Wincker P."/>
            <person name="Grigoriev I.V."/>
            <person name="Bonfante P."/>
            <person name="Martin F.M."/>
        </authorList>
    </citation>
    <scope>NUCLEOTIDE SEQUENCE [LARGE SCALE GENOMIC DNA]</scope>
    <source>
        <strain evidence="2 3">120613-1</strain>
    </source>
</reference>
<evidence type="ECO:0000313" key="3">
    <source>
        <dbReference type="Proteomes" id="UP000276215"/>
    </source>
</evidence>
<keyword evidence="1" id="KW-0732">Signal</keyword>
<name>A0A3N4IXH6_9PEZI</name>
<evidence type="ECO:0000256" key="1">
    <source>
        <dbReference type="SAM" id="SignalP"/>
    </source>
</evidence>
<gene>
    <name evidence="2" type="ORF">L873DRAFT_1820365</name>
</gene>
<dbReference type="Proteomes" id="UP000276215">
    <property type="component" value="Unassembled WGS sequence"/>
</dbReference>
<accession>A0A3N4IXH6</accession>